<dbReference type="InterPro" id="IPR016024">
    <property type="entry name" value="ARM-type_fold"/>
</dbReference>
<dbReference type="RefSeq" id="WP_073994551.1">
    <property type="nucleotide sequence ID" value="NZ_FQYT01000030.1"/>
</dbReference>
<sequence length="215" mass="24396">MADEFLAFLKGKPDVDGFIDEILEDSGIIPKLIGIINTEKGSVKFYCEKVIRLVSEKEPELVYPYYDEIAAFLDSSNSFIKWGGIVILSNLATVDDADNFRAVSKKYFSMLHSDSMITANNVAGNAYKFVVKNPAYEKLITTEMFKIPGNTYLYKGEASPECRNIMLGSAIEYFDKVFEISENKEKMLAFAECQTDNTRKKVAKTAREFLKKHRE</sequence>
<accession>A0A1M6L090</accession>
<keyword evidence="2" id="KW-1185">Reference proteome</keyword>
<evidence type="ECO:0000313" key="1">
    <source>
        <dbReference type="EMBL" id="SHJ64549.1"/>
    </source>
</evidence>
<gene>
    <name evidence="1" type="ORF">SAMN02745691_02306</name>
</gene>
<dbReference type="AlphaFoldDB" id="A0A1M6L090"/>
<protein>
    <recommendedName>
        <fullName evidence="3">HEAT repeat domain-containing protein</fullName>
    </recommendedName>
</protein>
<name>A0A1M6L090_9FIRM</name>
<dbReference type="Proteomes" id="UP000184342">
    <property type="component" value="Unassembled WGS sequence"/>
</dbReference>
<evidence type="ECO:0000313" key="2">
    <source>
        <dbReference type="Proteomes" id="UP000184342"/>
    </source>
</evidence>
<dbReference type="SUPFAM" id="SSF48371">
    <property type="entry name" value="ARM repeat"/>
    <property type="match status" value="1"/>
</dbReference>
<proteinExistence type="predicted"/>
<organism evidence="1 2">
    <name type="scientific">Parasporobacterium paucivorans DSM 15970</name>
    <dbReference type="NCBI Taxonomy" id="1122934"/>
    <lineage>
        <taxon>Bacteria</taxon>
        <taxon>Bacillati</taxon>
        <taxon>Bacillota</taxon>
        <taxon>Clostridia</taxon>
        <taxon>Lachnospirales</taxon>
        <taxon>Lachnospiraceae</taxon>
        <taxon>Parasporobacterium</taxon>
    </lineage>
</organism>
<dbReference type="EMBL" id="FQYT01000030">
    <property type="protein sequence ID" value="SHJ64549.1"/>
    <property type="molecule type" value="Genomic_DNA"/>
</dbReference>
<dbReference type="OrthoDB" id="1844064at2"/>
<evidence type="ECO:0008006" key="3">
    <source>
        <dbReference type="Google" id="ProtNLM"/>
    </source>
</evidence>
<reference evidence="1 2" key="1">
    <citation type="submission" date="2016-11" db="EMBL/GenBank/DDBJ databases">
        <authorList>
            <person name="Jaros S."/>
            <person name="Januszkiewicz K."/>
            <person name="Wedrychowicz H."/>
        </authorList>
    </citation>
    <scope>NUCLEOTIDE SEQUENCE [LARGE SCALE GENOMIC DNA]</scope>
    <source>
        <strain evidence="1 2">DSM 15970</strain>
    </source>
</reference>